<evidence type="ECO:0000313" key="1">
    <source>
        <dbReference type="EMBL" id="PNV65927.1"/>
    </source>
</evidence>
<dbReference type="Pfam" id="PF04365">
    <property type="entry name" value="BrnT_toxin"/>
    <property type="match status" value="1"/>
</dbReference>
<gene>
    <name evidence="1" type="ORF">C2L80_03820</name>
</gene>
<reference evidence="1 2" key="1">
    <citation type="journal article" date="2018" name="Int. J. Syst. Evol. Microbiol.">
        <title>Rubneribacter badeniensis gen. nov., sp. nov. and Enteroscipio rubneri gen. nov., sp. nov., new members of the Eggerthellaceae isolated from human faeces.</title>
        <authorList>
            <person name="Danylec N."/>
            <person name="Gobl A."/>
            <person name="Stoll D.A."/>
            <person name="Hetzer B."/>
            <person name="Kulling S.E."/>
            <person name="Huch M."/>
        </authorList>
    </citation>
    <scope>NUCLEOTIDE SEQUENCE [LARGE SCALE GENOMIC DNA]</scope>
    <source>
        <strain evidence="1 2">ResAG-85</strain>
    </source>
</reference>
<dbReference type="Gene3D" id="3.10.450.530">
    <property type="entry name" value="Ribonuclease toxin, BrnT, of type II toxin-antitoxin system"/>
    <property type="match status" value="1"/>
</dbReference>
<dbReference type="InterPro" id="IPR007460">
    <property type="entry name" value="BrnT_toxin"/>
</dbReference>
<proteinExistence type="predicted"/>
<dbReference type="EMBL" id="PPEL01000012">
    <property type="protein sequence ID" value="PNV65927.1"/>
    <property type="molecule type" value="Genomic_DNA"/>
</dbReference>
<dbReference type="AlphaFoldDB" id="A0A2K2U6I7"/>
<protein>
    <submittedName>
        <fullName evidence="1">BrnT family toxin</fullName>
    </submittedName>
</protein>
<dbReference type="Proteomes" id="UP000236488">
    <property type="component" value="Unassembled WGS sequence"/>
</dbReference>
<dbReference type="RefSeq" id="WP_087197057.1">
    <property type="nucleotide sequence ID" value="NZ_PPEL01000012.1"/>
</dbReference>
<name>A0A2K2U6I7_9ACTN</name>
<evidence type="ECO:0000313" key="2">
    <source>
        <dbReference type="Proteomes" id="UP000236488"/>
    </source>
</evidence>
<dbReference type="InterPro" id="IPR038573">
    <property type="entry name" value="BrnT_sf"/>
</dbReference>
<keyword evidence="2" id="KW-1185">Reference proteome</keyword>
<organism evidence="1 2">
    <name type="scientific">Rubneribacter badeniensis</name>
    <dbReference type="NCBI Taxonomy" id="2070688"/>
    <lineage>
        <taxon>Bacteria</taxon>
        <taxon>Bacillati</taxon>
        <taxon>Actinomycetota</taxon>
        <taxon>Coriobacteriia</taxon>
        <taxon>Eggerthellales</taxon>
        <taxon>Eggerthellaceae</taxon>
        <taxon>Rubneribacter</taxon>
    </lineage>
</organism>
<accession>A0A2K2U6I7</accession>
<comment type="caution">
    <text evidence="1">The sequence shown here is derived from an EMBL/GenBank/DDBJ whole genome shotgun (WGS) entry which is preliminary data.</text>
</comment>
<sequence length="90" mass="10522">MLFEYDPAKSARNRIKHGIDFEQAKRLWSGKVVTVPSLGEYGEVRYVALGVIDGKHWTAVFTRRGERIRIISVRRSRKKEVEVYGEEDQR</sequence>